<dbReference type="SMART" id="SM00220">
    <property type="entry name" value="S_TKc"/>
    <property type="match status" value="1"/>
</dbReference>
<proteinExistence type="predicted"/>
<dbReference type="PROSITE" id="PS00108">
    <property type="entry name" value="PROTEIN_KINASE_ST"/>
    <property type="match status" value="1"/>
</dbReference>
<dbReference type="InterPro" id="IPR011009">
    <property type="entry name" value="Kinase-like_dom_sf"/>
</dbReference>
<organism evidence="8 9">
    <name type="scientific">Edaphochlamys debaryana</name>
    <dbReference type="NCBI Taxonomy" id="47281"/>
    <lineage>
        <taxon>Eukaryota</taxon>
        <taxon>Viridiplantae</taxon>
        <taxon>Chlorophyta</taxon>
        <taxon>core chlorophytes</taxon>
        <taxon>Chlorophyceae</taxon>
        <taxon>CS clade</taxon>
        <taxon>Chlamydomonadales</taxon>
        <taxon>Chlamydomonadales incertae sedis</taxon>
        <taxon>Edaphochlamys</taxon>
    </lineage>
</organism>
<dbReference type="Gene3D" id="3.30.200.20">
    <property type="entry name" value="Phosphorylase Kinase, domain 1"/>
    <property type="match status" value="1"/>
</dbReference>
<comment type="caution">
    <text evidence="8">The sequence shown here is derived from an EMBL/GenBank/DDBJ whole genome shotgun (WGS) entry which is preliminary data.</text>
</comment>
<dbReference type="PANTHER" id="PTHR44329">
    <property type="entry name" value="SERINE/THREONINE-PROTEIN KINASE TNNI3K-RELATED"/>
    <property type="match status" value="1"/>
</dbReference>
<reference evidence="8" key="1">
    <citation type="journal article" date="2020" name="bioRxiv">
        <title>Comparative genomics of Chlamydomonas.</title>
        <authorList>
            <person name="Craig R.J."/>
            <person name="Hasan A.R."/>
            <person name="Ness R.W."/>
            <person name="Keightley P.D."/>
        </authorList>
    </citation>
    <scope>NUCLEOTIDE SEQUENCE</scope>
    <source>
        <strain evidence="8">CCAP 11/70</strain>
    </source>
</reference>
<dbReference type="InterPro" id="IPR051681">
    <property type="entry name" value="Ser/Thr_Kinases-Pseudokinases"/>
</dbReference>
<keyword evidence="6" id="KW-1133">Transmembrane helix</keyword>
<keyword evidence="9" id="KW-1185">Reference proteome</keyword>
<dbReference type="Gene3D" id="1.10.510.10">
    <property type="entry name" value="Transferase(Phosphotransferase) domain 1"/>
    <property type="match status" value="1"/>
</dbReference>
<evidence type="ECO:0000259" key="7">
    <source>
        <dbReference type="PROSITE" id="PS50011"/>
    </source>
</evidence>
<gene>
    <name evidence="8" type="ORF">HYH03_016345</name>
</gene>
<feature type="binding site" evidence="5">
    <location>
        <position position="473"/>
    </location>
    <ligand>
        <name>ATP</name>
        <dbReference type="ChEBI" id="CHEBI:30616"/>
    </ligand>
</feature>
<keyword evidence="2 5" id="KW-0547">Nucleotide-binding</keyword>
<evidence type="ECO:0000256" key="1">
    <source>
        <dbReference type="ARBA" id="ARBA00022679"/>
    </source>
</evidence>
<dbReference type="GO" id="GO:0005524">
    <property type="term" value="F:ATP binding"/>
    <property type="evidence" value="ECO:0007669"/>
    <property type="project" value="UniProtKB-UniRule"/>
</dbReference>
<keyword evidence="1" id="KW-0808">Transferase</keyword>
<dbReference type="InterPro" id="IPR017441">
    <property type="entry name" value="Protein_kinase_ATP_BS"/>
</dbReference>
<evidence type="ECO:0000256" key="6">
    <source>
        <dbReference type="SAM" id="Phobius"/>
    </source>
</evidence>
<feature type="transmembrane region" description="Helical" evidence="6">
    <location>
        <begin position="293"/>
        <end position="317"/>
    </location>
</feature>
<dbReference type="GO" id="GO:0004674">
    <property type="term" value="F:protein serine/threonine kinase activity"/>
    <property type="evidence" value="ECO:0007669"/>
    <property type="project" value="TreeGrafter"/>
</dbReference>
<keyword evidence="3" id="KW-0418">Kinase</keyword>
<evidence type="ECO:0000256" key="2">
    <source>
        <dbReference type="ARBA" id="ARBA00022741"/>
    </source>
</evidence>
<dbReference type="InterPro" id="IPR000719">
    <property type="entry name" value="Prot_kinase_dom"/>
</dbReference>
<accession>A0A835XK06</accession>
<name>A0A835XK06_9CHLO</name>
<dbReference type="InterPro" id="IPR008271">
    <property type="entry name" value="Ser/Thr_kinase_AS"/>
</dbReference>
<dbReference type="EMBL" id="JAEHOE010000140">
    <property type="protein sequence ID" value="KAG2484859.1"/>
    <property type="molecule type" value="Genomic_DNA"/>
</dbReference>
<sequence>MPRSWREPVVATVPELLILFAYALVCALATTQLKDSDWVTCPELPATLRRNVTVQGATGQSGPWPLISFNSIPRKLVLADHVTLELKWLSFDGFRRRDNFMSRPGLDLLMPSPPGTVGAMVVFNASVAVNKFCMPSGIMQQNFVPVVRPASIPGEQRWAVNVPQPGCVDASTAGANLTARCWSQVQRLDDLGMTGLEADASDNPQLNNYVIRLVDSLSVCRADLPQDCVDQLGPIGCLRLMQANPRPLPPLLPEEGDAAAAVARTRPAAVSLGPDDGAGISGGSSSGSGDTAIIVGCVVGGVAALALAAAAVGFAVWRRRRGGGGGGREGFVPRPSLSSSLDMEQGLGRVVGAKLGSKKVCEPEARPASETACKPPTAAPVPSTDACSSPAVLVVTDSTRGCGSTPASLKLLGSSEGLEGSSLDPASLDDCPAAAGPDLEAPAAVHLTGRVLGKGAWGRVLEGQYLGQRVAVKQFTCFGPMESAVAEQAMRACVQELEILARCNHPNVVRLLAACVTGPRPFTVMELCDVSLAQYLYDSRGGALLPMSLVLHVALEIAKGLEYLHPTIVHRDLKPGNVLLINPDSPLPEVKITDFGLSRVWDTVQMTNTPEAGTPPYLAPECFDVDNFALTHKVDIYSWGVCVWEMLAGERPWQQLSSAVAIATEVLLRDQRPPMQTAPSKLAACGIKDPWDRWPPRLQRLLMSAWRKDPGRRPAAADLVKELALLQELEKRGLMCADNAAIERTANAECKLDAWREVMAASRLASADVTVDSELVEAGLEAGLEAVDRGGSTCAADAETEAGARVLY</sequence>
<keyword evidence="4 5" id="KW-0067">ATP-binding</keyword>
<dbReference type="AlphaFoldDB" id="A0A835XK06"/>
<dbReference type="Pfam" id="PF00069">
    <property type="entry name" value="Pkinase"/>
    <property type="match status" value="1"/>
</dbReference>
<evidence type="ECO:0000313" key="9">
    <source>
        <dbReference type="Proteomes" id="UP000612055"/>
    </source>
</evidence>
<keyword evidence="6" id="KW-0472">Membrane</keyword>
<evidence type="ECO:0000313" key="8">
    <source>
        <dbReference type="EMBL" id="KAG2484859.1"/>
    </source>
</evidence>
<dbReference type="PROSITE" id="PS00107">
    <property type="entry name" value="PROTEIN_KINASE_ATP"/>
    <property type="match status" value="1"/>
</dbReference>
<evidence type="ECO:0000256" key="4">
    <source>
        <dbReference type="ARBA" id="ARBA00022840"/>
    </source>
</evidence>
<dbReference type="PROSITE" id="PS50011">
    <property type="entry name" value="PROTEIN_KINASE_DOM"/>
    <property type="match status" value="1"/>
</dbReference>
<evidence type="ECO:0000256" key="3">
    <source>
        <dbReference type="ARBA" id="ARBA00022777"/>
    </source>
</evidence>
<dbReference type="OrthoDB" id="536504at2759"/>
<feature type="domain" description="Protein kinase" evidence="7">
    <location>
        <begin position="446"/>
        <end position="726"/>
    </location>
</feature>
<dbReference type="SUPFAM" id="SSF56112">
    <property type="entry name" value="Protein kinase-like (PK-like)"/>
    <property type="match status" value="1"/>
</dbReference>
<dbReference type="PANTHER" id="PTHR44329:SF214">
    <property type="entry name" value="PROTEIN KINASE DOMAIN-CONTAINING PROTEIN"/>
    <property type="match status" value="1"/>
</dbReference>
<dbReference type="Proteomes" id="UP000612055">
    <property type="component" value="Unassembled WGS sequence"/>
</dbReference>
<keyword evidence="6" id="KW-0812">Transmembrane</keyword>
<evidence type="ECO:0000256" key="5">
    <source>
        <dbReference type="PROSITE-ProRule" id="PRU10141"/>
    </source>
</evidence>
<protein>
    <recommendedName>
        <fullName evidence="7">Protein kinase domain-containing protein</fullName>
    </recommendedName>
</protein>